<dbReference type="GO" id="GO:0000428">
    <property type="term" value="C:DNA-directed RNA polymerase complex"/>
    <property type="evidence" value="ECO:0007669"/>
    <property type="project" value="UniProtKB-KW"/>
</dbReference>
<dbReference type="InterPro" id="IPR042102">
    <property type="entry name" value="RNA_pol_Rpb1_3_sf"/>
</dbReference>
<comment type="caution">
    <text evidence="10">The sequence shown here is derived from an EMBL/GenBank/DDBJ whole genome shotgun (WGS) entry which is preliminary data.</text>
</comment>
<dbReference type="Gene3D" id="2.40.50.100">
    <property type="match status" value="3"/>
</dbReference>
<evidence type="ECO:0000313" key="10">
    <source>
        <dbReference type="EMBL" id="RPE09571.1"/>
    </source>
</evidence>
<dbReference type="InterPro" id="IPR044893">
    <property type="entry name" value="RNA_pol_Rpb1_clamp_domain"/>
</dbReference>
<dbReference type="InterPro" id="IPR038120">
    <property type="entry name" value="Rpb1_funnel_sf"/>
</dbReference>
<dbReference type="InterPro" id="IPR006592">
    <property type="entry name" value="RNA_pol_N"/>
</dbReference>
<dbReference type="SUPFAM" id="SSF64484">
    <property type="entry name" value="beta and beta-prime subunits of DNA dependent RNA-polymerase"/>
    <property type="match status" value="1"/>
</dbReference>
<dbReference type="EMBL" id="RPDH01000002">
    <property type="protein sequence ID" value="RPE09571.1"/>
    <property type="molecule type" value="Genomic_DNA"/>
</dbReference>
<dbReference type="Gene3D" id="1.10.274.100">
    <property type="entry name" value="RNA polymerase Rpb1, domain 3"/>
    <property type="match status" value="2"/>
</dbReference>
<feature type="binding site" evidence="7">
    <location>
        <position position="478"/>
    </location>
    <ligand>
        <name>Mg(2+)</name>
        <dbReference type="ChEBI" id="CHEBI:18420"/>
    </ligand>
</feature>
<dbReference type="HAMAP" id="MF_01322">
    <property type="entry name" value="RNApol_bact_RpoC"/>
    <property type="match status" value="1"/>
</dbReference>
<dbReference type="Pfam" id="PF04997">
    <property type="entry name" value="RNA_pol_Rpb1_1"/>
    <property type="match status" value="1"/>
</dbReference>
<sequence>MAIKKENRPKSNFSSITISLASPDTILERSYGEVLKPETINYRTYKPERDGLFCERIFGPVKDYECYCGKYKRIRYKGIVCDRCGVEVTEKKVRRERMGHIRLVVPVVHIWYFKSLPNKIGYLLGMSSKKLETIVYYERYVVIQSGIKQEKGLNYGDLLTEEEYLDILDTLPKDNQLLPDEDPNKFIAKMGAEAVEMMLARIDLDGLSYQLRNQAATETSQQRKAEALKRLSVVEAFRDANGRVDNRPEWMVMQYIPVVPPELRPLVPLDGGRFASSDLNDLYRRVIIRNNRLKRLIEIKAPEVILRNEKRMLQEAVDSLFDNSRKSNAVKAEGGRALKSLSDVLKGKQGRFRQNLLGKRVDYSGRSVIVVGPELKLHECGLPKDMAAELFKPFIIRKLIERGIVKTVKSAKKLVDRKEAVVWDILENVLKGHPVMLNRAPTLHRLSIQAFQPKLVEGKAIQLHPLVCSAFNADFDGDQMAVHVPLSNAAILEAQLLMLSSHNILNPQNGTPITLPSQDMVLGLYYISKGKKSTDTEIVKGEGKAFYSAEEVIIAHNEGRVDLHANIRVKADVRLPNGTLERRLIETTVGRVIFNQFVPKEAGFVNALLTKKSLREIIGDIIKATDIPKTAKFLDDIKQLGFRTAFRGGLSFNINDLIIPDAKQLMIDGAAGEVDEVWDNYNMGLITNNERYNQIIDIWSRVDTKVTETLIRELATDKQGFNSVYMMLDSGARGSKQQIKQLAGLRGLMAKPRKSGSTGSEIIENPILSNFKDGLNVLEYFISTHGARKGLADTALKTADAGYLTRRLVDVAQDVVITEEDCGTLRGIATSALKDNEEVVEPLYDRILGRTSLHDVFDPLSEELVVAAGEQITEEIAKRIEDSTIETVEIRSVLTCESRRGVCVRCYGKNLATGYTAQRGDAVGIIAAQSIGEPGTQLTLRTFHVGGVAGSASVESTLTAKFDGTVQFDGLRTTTFENNEGEKVQVVIGRTGELRIMDVKNDRLLITNNVPYGSTLNVKDGQKVVKGDAICTWDPFNAVIVSEIAGTLRFDSIIEGITFREEADEQTGHREKVVIETKDKNKIPSIIVDGNKESKSYNLPVGSHIVIEEGDSVRAGQVIVKIPRVIGKLRDITGGLPRVTELFEARNPSNPAIVSEIDGVVAFGNIKRGNREIIIESRESQIKKYLVPLTRHILVQDGDFVKAGTALSDGSITPADILSIKGPFAVQEYLVNEIQEVYRLQGVKINDKHIEVIVRQMMRKVTIEDPGDTRFLEGDTTDKFEFFEENDQIFDKKVVTEAGESATMKAGQIVTLRQVREENSILRRADKKLVEFRDAESATSSPLLLGITKASLGTHSWISAASFQETTKVLSSAAINGKSDDMLGLKENVITGHLIPAGTGLREFENMIVGSKEEYDILASSKEVFQFDEEE</sequence>
<dbReference type="PANTHER" id="PTHR19376:SF54">
    <property type="entry name" value="DNA-DIRECTED RNA POLYMERASE SUBUNIT BETA"/>
    <property type="match status" value="1"/>
</dbReference>
<gene>
    <name evidence="7 10" type="primary">rpoC</name>
    <name evidence="10" type="ORF">EGT74_21540</name>
</gene>
<dbReference type="Proteomes" id="UP000278351">
    <property type="component" value="Unassembled WGS sequence"/>
</dbReference>
<feature type="binding site" evidence="7">
    <location>
        <position position="476"/>
    </location>
    <ligand>
        <name>Mg(2+)</name>
        <dbReference type="ChEBI" id="CHEBI:18420"/>
    </ligand>
</feature>
<dbReference type="RefSeq" id="WP_123848565.1">
    <property type="nucleotide sequence ID" value="NZ_RPDH01000002.1"/>
</dbReference>
<comment type="catalytic activity">
    <reaction evidence="6 7 8">
        <text>RNA(n) + a ribonucleoside 5'-triphosphate = RNA(n+1) + diphosphate</text>
        <dbReference type="Rhea" id="RHEA:21248"/>
        <dbReference type="Rhea" id="RHEA-COMP:14527"/>
        <dbReference type="Rhea" id="RHEA-COMP:17342"/>
        <dbReference type="ChEBI" id="CHEBI:33019"/>
        <dbReference type="ChEBI" id="CHEBI:61557"/>
        <dbReference type="ChEBI" id="CHEBI:140395"/>
        <dbReference type="EC" id="2.7.7.6"/>
    </reaction>
</comment>
<feature type="binding site" evidence="7">
    <location>
        <position position="81"/>
    </location>
    <ligand>
        <name>Zn(2+)</name>
        <dbReference type="ChEBI" id="CHEBI:29105"/>
        <label>1</label>
    </ligand>
</feature>
<dbReference type="InterPro" id="IPR045867">
    <property type="entry name" value="DNA-dir_RpoC_beta_prime"/>
</dbReference>
<dbReference type="GO" id="GO:0000287">
    <property type="term" value="F:magnesium ion binding"/>
    <property type="evidence" value="ECO:0007669"/>
    <property type="project" value="UniProtKB-UniRule"/>
</dbReference>
<evidence type="ECO:0000256" key="7">
    <source>
        <dbReference type="HAMAP-Rule" id="MF_01322"/>
    </source>
</evidence>
<dbReference type="NCBIfam" id="TIGR02386">
    <property type="entry name" value="rpoC_TIGR"/>
    <property type="match status" value="1"/>
</dbReference>
<dbReference type="Pfam" id="PF00623">
    <property type="entry name" value="RNA_pol_Rpb1_2"/>
    <property type="match status" value="1"/>
</dbReference>
<dbReference type="Gene3D" id="1.10.1790.20">
    <property type="match status" value="2"/>
</dbReference>
<keyword evidence="2 7" id="KW-0808">Transferase</keyword>
<dbReference type="Gene3D" id="4.10.860.120">
    <property type="entry name" value="RNA polymerase II, clamp domain"/>
    <property type="match status" value="1"/>
</dbReference>
<dbReference type="InterPro" id="IPR007080">
    <property type="entry name" value="RNA_pol_Rpb1_1"/>
</dbReference>
<keyword evidence="7" id="KW-0862">Zinc</keyword>
<feature type="binding site" evidence="7">
    <location>
        <position position="822"/>
    </location>
    <ligand>
        <name>Zn(2+)</name>
        <dbReference type="ChEBI" id="CHEBI:29105"/>
        <label>2</label>
    </ligand>
</feature>
<dbReference type="GO" id="GO:0003677">
    <property type="term" value="F:DNA binding"/>
    <property type="evidence" value="ECO:0007669"/>
    <property type="project" value="UniProtKB-UniRule"/>
</dbReference>
<comment type="cofactor">
    <cofactor evidence="7">
        <name>Zn(2+)</name>
        <dbReference type="ChEBI" id="CHEBI:29105"/>
    </cofactor>
    <text evidence="7">Binds 2 Zn(2+) ions per subunit.</text>
</comment>
<dbReference type="InterPro" id="IPR012754">
    <property type="entry name" value="DNA-dir_RpoC_beta_prime_bact"/>
</dbReference>
<evidence type="ECO:0000313" key="11">
    <source>
        <dbReference type="Proteomes" id="UP000278351"/>
    </source>
</evidence>
<comment type="cofactor">
    <cofactor evidence="7">
        <name>Mg(2+)</name>
        <dbReference type="ChEBI" id="CHEBI:18420"/>
    </cofactor>
    <text evidence="7">Binds 1 Mg(2+) ion per subunit.</text>
</comment>
<feature type="domain" description="RNA polymerase N-terminal" evidence="9">
    <location>
        <begin position="249"/>
        <end position="528"/>
    </location>
</feature>
<dbReference type="SMART" id="SM00663">
    <property type="entry name" value="RPOLA_N"/>
    <property type="match status" value="1"/>
</dbReference>
<dbReference type="Gene3D" id="1.10.40.90">
    <property type="match status" value="1"/>
</dbReference>
<proteinExistence type="inferred from homology"/>
<evidence type="ECO:0000256" key="2">
    <source>
        <dbReference type="ARBA" id="ARBA00022679"/>
    </source>
</evidence>
<dbReference type="GO" id="GO:0008270">
    <property type="term" value="F:zinc ion binding"/>
    <property type="evidence" value="ECO:0007669"/>
    <property type="project" value="UniProtKB-UniRule"/>
</dbReference>
<evidence type="ECO:0000256" key="4">
    <source>
        <dbReference type="ARBA" id="ARBA00022723"/>
    </source>
</evidence>
<evidence type="ECO:0000256" key="8">
    <source>
        <dbReference type="RuleBase" id="RU004279"/>
    </source>
</evidence>
<keyword evidence="11" id="KW-1185">Reference proteome</keyword>
<comment type="subunit">
    <text evidence="7">The RNAP catalytic core consists of 2 alpha, 1 beta, 1 beta' and 1 omega subunit. When a sigma factor is associated with the core the holoenzyme is formed, which can initiate transcription.</text>
</comment>
<dbReference type="GO" id="GO:0003899">
    <property type="term" value="F:DNA-directed RNA polymerase activity"/>
    <property type="evidence" value="ECO:0007669"/>
    <property type="project" value="UniProtKB-UniRule"/>
</dbReference>
<keyword evidence="4 7" id="KW-0479">Metal-binding</keyword>
<dbReference type="Pfam" id="PF04983">
    <property type="entry name" value="RNA_pol_Rpb1_3"/>
    <property type="match status" value="1"/>
</dbReference>
<dbReference type="EC" id="2.7.7.6" evidence="7"/>
<dbReference type="GO" id="GO:0006351">
    <property type="term" value="P:DNA-templated transcription"/>
    <property type="evidence" value="ECO:0007669"/>
    <property type="project" value="UniProtKB-UniRule"/>
</dbReference>
<organism evidence="10 11">
    <name type="scientific">Chitinophaga lutea</name>
    <dbReference type="NCBI Taxonomy" id="2488634"/>
    <lineage>
        <taxon>Bacteria</taxon>
        <taxon>Pseudomonadati</taxon>
        <taxon>Bacteroidota</taxon>
        <taxon>Chitinophagia</taxon>
        <taxon>Chitinophagales</taxon>
        <taxon>Chitinophagaceae</taxon>
        <taxon>Chitinophaga</taxon>
    </lineage>
</organism>
<dbReference type="InterPro" id="IPR007081">
    <property type="entry name" value="RNA_pol_Rpb1_5"/>
</dbReference>
<dbReference type="PANTHER" id="PTHR19376">
    <property type="entry name" value="DNA-DIRECTED RNA POLYMERASE"/>
    <property type="match status" value="1"/>
</dbReference>
<feature type="binding site" evidence="7">
    <location>
        <position position="474"/>
    </location>
    <ligand>
        <name>Mg(2+)</name>
        <dbReference type="ChEBI" id="CHEBI:18420"/>
    </ligand>
</feature>
<dbReference type="CDD" id="cd02655">
    <property type="entry name" value="RNAP_beta'_C"/>
    <property type="match status" value="1"/>
</dbReference>
<name>A0A3N4PWS3_9BACT</name>
<feature type="binding site" evidence="7">
    <location>
        <position position="906"/>
    </location>
    <ligand>
        <name>Zn(2+)</name>
        <dbReference type="ChEBI" id="CHEBI:29105"/>
        <label>2</label>
    </ligand>
</feature>
<dbReference type="InterPro" id="IPR007066">
    <property type="entry name" value="RNA_pol_Rpb1_3"/>
</dbReference>
<keyword evidence="3 7" id="KW-0548">Nucleotidyltransferase</keyword>
<keyword evidence="5 7" id="KW-0804">Transcription</keyword>
<evidence type="ECO:0000256" key="6">
    <source>
        <dbReference type="ARBA" id="ARBA00048552"/>
    </source>
</evidence>
<evidence type="ECO:0000259" key="9">
    <source>
        <dbReference type="SMART" id="SM00663"/>
    </source>
</evidence>
<protein>
    <recommendedName>
        <fullName evidence="7">DNA-directed RNA polymerase subunit beta'</fullName>
        <shortName evidence="7">RNAP subunit beta'</shortName>
        <ecNumber evidence="7">2.7.7.6</ecNumber>
    </recommendedName>
    <alternativeName>
        <fullName evidence="7">RNA polymerase subunit beta'</fullName>
    </alternativeName>
    <alternativeName>
        <fullName evidence="7">Transcriptase subunit beta'</fullName>
    </alternativeName>
</protein>
<keyword evidence="7" id="KW-0460">Magnesium</keyword>
<feature type="binding site" evidence="7">
    <location>
        <position position="68"/>
    </location>
    <ligand>
        <name>Zn(2+)</name>
        <dbReference type="ChEBI" id="CHEBI:29105"/>
        <label>1</label>
    </ligand>
</feature>
<accession>A0A3N4PWS3</accession>
<dbReference type="Pfam" id="PF05000">
    <property type="entry name" value="RNA_pol_Rpb1_4"/>
    <property type="match status" value="1"/>
</dbReference>
<feature type="binding site" evidence="7">
    <location>
        <position position="903"/>
    </location>
    <ligand>
        <name>Zn(2+)</name>
        <dbReference type="ChEBI" id="CHEBI:29105"/>
        <label>2</label>
    </ligand>
</feature>
<dbReference type="Gene3D" id="2.40.40.20">
    <property type="match status" value="1"/>
</dbReference>
<dbReference type="InterPro" id="IPR007083">
    <property type="entry name" value="RNA_pol_Rpb1_4"/>
</dbReference>
<reference evidence="10 11" key="1">
    <citation type="submission" date="2018-11" db="EMBL/GenBank/DDBJ databases">
        <title>Chitinophaga lutea sp.nov., isolate from arsenic contaminated soil.</title>
        <authorList>
            <person name="Zong Y."/>
        </authorList>
    </citation>
    <scope>NUCLEOTIDE SEQUENCE [LARGE SCALE GENOMIC DNA]</scope>
    <source>
        <strain evidence="10 11">ZY74</strain>
    </source>
</reference>
<dbReference type="InterPro" id="IPR000722">
    <property type="entry name" value="RNA_pol_asu"/>
</dbReference>
<evidence type="ECO:0000256" key="3">
    <source>
        <dbReference type="ARBA" id="ARBA00022695"/>
    </source>
</evidence>
<dbReference type="OrthoDB" id="9815296at2"/>
<keyword evidence="1 7" id="KW-0240">DNA-directed RNA polymerase</keyword>
<dbReference type="Pfam" id="PF04998">
    <property type="entry name" value="RNA_pol_Rpb1_5"/>
    <property type="match status" value="1"/>
</dbReference>
<dbReference type="CDD" id="cd01609">
    <property type="entry name" value="RNAP_beta'_N"/>
    <property type="match status" value="1"/>
</dbReference>
<feature type="binding site" evidence="7">
    <location>
        <position position="896"/>
    </location>
    <ligand>
        <name>Zn(2+)</name>
        <dbReference type="ChEBI" id="CHEBI:29105"/>
        <label>2</label>
    </ligand>
</feature>
<evidence type="ECO:0000256" key="5">
    <source>
        <dbReference type="ARBA" id="ARBA00023163"/>
    </source>
</evidence>
<feature type="binding site" evidence="7">
    <location>
        <position position="84"/>
    </location>
    <ligand>
        <name>Zn(2+)</name>
        <dbReference type="ChEBI" id="CHEBI:29105"/>
        <label>1</label>
    </ligand>
</feature>
<dbReference type="Gene3D" id="1.10.150.390">
    <property type="match status" value="1"/>
</dbReference>
<dbReference type="Gene3D" id="1.10.132.30">
    <property type="match status" value="1"/>
</dbReference>
<comment type="function">
    <text evidence="7 8">DNA-dependent RNA polymerase catalyzes the transcription of DNA into RNA using the four ribonucleoside triphosphates as substrates.</text>
</comment>
<evidence type="ECO:0000256" key="1">
    <source>
        <dbReference type="ARBA" id="ARBA00022478"/>
    </source>
</evidence>
<comment type="similarity">
    <text evidence="7 8">Belongs to the RNA polymerase beta' chain family.</text>
</comment>
<feature type="binding site" evidence="7">
    <location>
        <position position="66"/>
    </location>
    <ligand>
        <name>Zn(2+)</name>
        <dbReference type="ChEBI" id="CHEBI:29105"/>
        <label>1</label>
    </ligand>
</feature>